<keyword evidence="3" id="KW-1185">Reference proteome</keyword>
<dbReference type="InterPro" id="IPR012337">
    <property type="entry name" value="RNaseH-like_sf"/>
</dbReference>
<dbReference type="GO" id="GO:0004523">
    <property type="term" value="F:RNA-DNA hybrid ribonuclease activity"/>
    <property type="evidence" value="ECO:0007669"/>
    <property type="project" value="InterPro"/>
</dbReference>
<dbReference type="AlphaFoldDB" id="A0AAW2D3Z7"/>
<organism evidence="2 3">
    <name type="scientific">Lithocarpus litseifolius</name>
    <dbReference type="NCBI Taxonomy" id="425828"/>
    <lineage>
        <taxon>Eukaryota</taxon>
        <taxon>Viridiplantae</taxon>
        <taxon>Streptophyta</taxon>
        <taxon>Embryophyta</taxon>
        <taxon>Tracheophyta</taxon>
        <taxon>Spermatophyta</taxon>
        <taxon>Magnoliopsida</taxon>
        <taxon>eudicotyledons</taxon>
        <taxon>Gunneridae</taxon>
        <taxon>Pentapetalae</taxon>
        <taxon>rosids</taxon>
        <taxon>fabids</taxon>
        <taxon>Fagales</taxon>
        <taxon>Fagaceae</taxon>
        <taxon>Lithocarpus</taxon>
    </lineage>
</organism>
<dbReference type="Proteomes" id="UP001459277">
    <property type="component" value="Unassembled WGS sequence"/>
</dbReference>
<dbReference type="PANTHER" id="PTHR47074:SF48">
    <property type="entry name" value="POLYNUCLEOTIDYL TRANSFERASE, RIBONUCLEASE H-LIKE SUPERFAMILY PROTEIN"/>
    <property type="match status" value="1"/>
</dbReference>
<comment type="caution">
    <text evidence="2">The sequence shown here is derived from an EMBL/GenBank/DDBJ whole genome shotgun (WGS) entry which is preliminary data.</text>
</comment>
<name>A0AAW2D3Z7_9ROSI</name>
<dbReference type="PANTHER" id="PTHR47074">
    <property type="entry name" value="BNAC02G40300D PROTEIN"/>
    <property type="match status" value="1"/>
</dbReference>
<sequence length="170" mass="19076">MEQVPGIKRGEFFLFGAVICEAIWRARNQAIFEGKETNPIELCQKADKTIVEHRMSIAIHLGFQLPKPVQRWKKPPRDSIKLNVDAAFKDGYSSIAVVARDWRGEVVFACAKRVYSNLPLQAEAEAIKWALSLAKSLEAAAIIMESDSKDCVDGLAPSGKKIHWRIRVKT</sequence>
<feature type="domain" description="RNase H type-1" evidence="1">
    <location>
        <begin position="83"/>
        <end position="154"/>
    </location>
</feature>
<proteinExistence type="predicted"/>
<evidence type="ECO:0000313" key="2">
    <source>
        <dbReference type="EMBL" id="KAL0005024.1"/>
    </source>
</evidence>
<accession>A0AAW2D3Z7</accession>
<dbReference type="EMBL" id="JAZDWU010000004">
    <property type="protein sequence ID" value="KAL0005024.1"/>
    <property type="molecule type" value="Genomic_DNA"/>
</dbReference>
<dbReference type="SUPFAM" id="SSF53098">
    <property type="entry name" value="Ribonuclease H-like"/>
    <property type="match status" value="1"/>
</dbReference>
<gene>
    <name evidence="2" type="ORF">SO802_012585</name>
</gene>
<reference evidence="2 3" key="1">
    <citation type="submission" date="2024-01" db="EMBL/GenBank/DDBJ databases">
        <title>A telomere-to-telomere, gap-free genome of sweet tea (Lithocarpus litseifolius).</title>
        <authorList>
            <person name="Zhou J."/>
        </authorList>
    </citation>
    <scope>NUCLEOTIDE SEQUENCE [LARGE SCALE GENOMIC DNA]</scope>
    <source>
        <strain evidence="2">Zhou-2022a</strain>
        <tissue evidence="2">Leaf</tissue>
    </source>
</reference>
<dbReference type="InterPro" id="IPR002156">
    <property type="entry name" value="RNaseH_domain"/>
</dbReference>
<evidence type="ECO:0000259" key="1">
    <source>
        <dbReference type="Pfam" id="PF13456"/>
    </source>
</evidence>
<dbReference type="Gene3D" id="3.30.420.10">
    <property type="entry name" value="Ribonuclease H-like superfamily/Ribonuclease H"/>
    <property type="match status" value="1"/>
</dbReference>
<protein>
    <recommendedName>
        <fullName evidence="1">RNase H type-1 domain-containing protein</fullName>
    </recommendedName>
</protein>
<dbReference type="InterPro" id="IPR044730">
    <property type="entry name" value="RNase_H-like_dom_plant"/>
</dbReference>
<dbReference type="Pfam" id="PF13456">
    <property type="entry name" value="RVT_3"/>
    <property type="match status" value="1"/>
</dbReference>
<evidence type="ECO:0000313" key="3">
    <source>
        <dbReference type="Proteomes" id="UP001459277"/>
    </source>
</evidence>
<dbReference type="GO" id="GO:0003676">
    <property type="term" value="F:nucleic acid binding"/>
    <property type="evidence" value="ECO:0007669"/>
    <property type="project" value="InterPro"/>
</dbReference>
<dbReference type="InterPro" id="IPR052929">
    <property type="entry name" value="RNase_H-like_EbsB-rel"/>
</dbReference>
<dbReference type="CDD" id="cd06222">
    <property type="entry name" value="RNase_H_like"/>
    <property type="match status" value="1"/>
</dbReference>
<dbReference type="InterPro" id="IPR036397">
    <property type="entry name" value="RNaseH_sf"/>
</dbReference>